<dbReference type="RefSeq" id="WP_013565148.1">
    <property type="nucleotide sequence ID" value="NC_014962.1"/>
</dbReference>
<dbReference type="AlphaFoldDB" id="E8R5V3"/>
<gene>
    <name evidence="1" type="ordered locus">Isop_2282</name>
</gene>
<evidence type="ECO:0000313" key="1">
    <source>
        <dbReference type="EMBL" id="ADV62860.1"/>
    </source>
</evidence>
<keyword evidence="2" id="KW-1185">Reference proteome</keyword>
<dbReference type="EMBL" id="CP002353">
    <property type="protein sequence ID" value="ADV62860.1"/>
    <property type="molecule type" value="Genomic_DNA"/>
</dbReference>
<protein>
    <recommendedName>
        <fullName evidence="3">Lipoprotein</fullName>
    </recommendedName>
</protein>
<accession>E8R5V3</accession>
<reference key="1">
    <citation type="submission" date="2010-11" db="EMBL/GenBank/DDBJ databases">
        <title>The complete sequence of chromosome of Isophaera pallida ATCC 43644.</title>
        <authorList>
            <consortium name="US DOE Joint Genome Institute (JGI-PGF)"/>
            <person name="Lucas S."/>
            <person name="Copeland A."/>
            <person name="Lapidus A."/>
            <person name="Bruce D."/>
            <person name="Goodwin L."/>
            <person name="Pitluck S."/>
            <person name="Kyrpides N."/>
            <person name="Mavromatis K."/>
            <person name="Pagani I."/>
            <person name="Ivanova N."/>
            <person name="Saunders E."/>
            <person name="Brettin T."/>
            <person name="Detter J.C."/>
            <person name="Han C."/>
            <person name="Tapia R."/>
            <person name="Land M."/>
            <person name="Hauser L."/>
            <person name="Markowitz V."/>
            <person name="Cheng J.-F."/>
            <person name="Hugenholtz P."/>
            <person name="Woyke T."/>
            <person name="Wu D."/>
            <person name="Eisen J.A."/>
        </authorList>
    </citation>
    <scope>NUCLEOTIDE SEQUENCE</scope>
    <source>
        <strain>ATCC 43644</strain>
    </source>
</reference>
<dbReference type="Proteomes" id="UP000008631">
    <property type="component" value="Chromosome"/>
</dbReference>
<proteinExistence type="predicted"/>
<dbReference type="PROSITE" id="PS51257">
    <property type="entry name" value="PROKAR_LIPOPROTEIN"/>
    <property type="match status" value="1"/>
</dbReference>
<sequence>MSKETRTPGMRLGQRVAIGLAIVAIHGSATGCEQVNRFSGKSRSNDDEVVRALREETRVDNESPEDREARDLVRKFFKPNRLSGALSSEAAEIERNLGVGR</sequence>
<evidence type="ECO:0000313" key="2">
    <source>
        <dbReference type="Proteomes" id="UP000008631"/>
    </source>
</evidence>
<dbReference type="InParanoid" id="E8R5V3"/>
<dbReference type="KEGG" id="ipa:Isop_2282"/>
<name>E8R5V3_ISOPI</name>
<evidence type="ECO:0008006" key="3">
    <source>
        <dbReference type="Google" id="ProtNLM"/>
    </source>
</evidence>
<dbReference type="HOGENOM" id="CLU_2287698_0_0_0"/>
<organism evidence="1 2">
    <name type="scientific">Isosphaera pallida (strain ATCC 43644 / DSM 9630 / IS1B)</name>
    <dbReference type="NCBI Taxonomy" id="575540"/>
    <lineage>
        <taxon>Bacteria</taxon>
        <taxon>Pseudomonadati</taxon>
        <taxon>Planctomycetota</taxon>
        <taxon>Planctomycetia</taxon>
        <taxon>Isosphaerales</taxon>
        <taxon>Isosphaeraceae</taxon>
        <taxon>Isosphaera</taxon>
    </lineage>
</organism>
<reference evidence="1 2" key="2">
    <citation type="journal article" date="2011" name="Stand. Genomic Sci.">
        <title>Complete genome sequence of Isosphaera pallida type strain (IS1B).</title>
        <authorList>
            <consortium name="US DOE Joint Genome Institute (JGI-PGF)"/>
            <person name="Goker M."/>
            <person name="Cleland D."/>
            <person name="Saunders E."/>
            <person name="Lapidus A."/>
            <person name="Nolan M."/>
            <person name="Lucas S."/>
            <person name="Hammon N."/>
            <person name="Deshpande S."/>
            <person name="Cheng J.F."/>
            <person name="Tapia R."/>
            <person name="Han C."/>
            <person name="Goodwin L."/>
            <person name="Pitluck S."/>
            <person name="Liolios K."/>
            <person name="Pagani I."/>
            <person name="Ivanova N."/>
            <person name="Mavromatis K."/>
            <person name="Pati A."/>
            <person name="Chen A."/>
            <person name="Palaniappan K."/>
            <person name="Land M."/>
            <person name="Hauser L."/>
            <person name="Chang Y.J."/>
            <person name="Jeffries C.D."/>
            <person name="Detter J.C."/>
            <person name="Beck B."/>
            <person name="Woyke T."/>
            <person name="Bristow J."/>
            <person name="Eisen J.A."/>
            <person name="Markowitz V."/>
            <person name="Hugenholtz P."/>
            <person name="Kyrpides N.C."/>
            <person name="Klenk H.P."/>
        </authorList>
    </citation>
    <scope>NUCLEOTIDE SEQUENCE [LARGE SCALE GENOMIC DNA]</scope>
    <source>
        <strain evidence="2">ATCC 43644 / DSM 9630 / IS1B</strain>
    </source>
</reference>